<reference evidence="1" key="1">
    <citation type="submission" date="2017-07" db="EMBL/GenBank/DDBJ databases">
        <authorList>
            <person name="Mikheyev A."/>
            <person name="Grau M."/>
        </authorList>
    </citation>
    <scope>NUCLEOTIDE SEQUENCE</scope>
    <source>
        <tissue evidence="1">Venom_gland</tissue>
    </source>
</reference>
<evidence type="ECO:0000313" key="1">
    <source>
        <dbReference type="EMBL" id="LAA58435.1"/>
    </source>
</evidence>
<proteinExistence type="predicted"/>
<protein>
    <submittedName>
        <fullName evidence="1">Uncharacterized protein</fullName>
    </submittedName>
</protein>
<reference evidence="1" key="2">
    <citation type="submission" date="2017-11" db="EMBL/GenBank/DDBJ databases">
        <title>Coralsnake Venomics: Analyses of Venom Gland Transcriptomes and Proteomes of Six Brazilian Taxa.</title>
        <authorList>
            <person name="Aird S.D."/>
            <person name="Jorge da Silva N."/>
            <person name="Qiu L."/>
            <person name="Villar-Briones A."/>
            <person name="Aparecida-Saddi V."/>
            <person name="Campos-Telles M.P."/>
            <person name="Grau M."/>
            <person name="Mikheyev A.S."/>
        </authorList>
    </citation>
    <scope>NUCLEOTIDE SEQUENCE</scope>
    <source>
        <tissue evidence="1">Venom_gland</tissue>
    </source>
</reference>
<sequence>MCFQLLLLMRITKGQVVIGREINRQWNRERLNTSPERHTLREPTLQDIASNKSLTAAIFQFSALLSHSGTYAALSPRANFLPLISHSFPLTMDILTLAEVCVVFLQTIF</sequence>
<accession>A0A2D4GFD3</accession>
<dbReference type="EMBL" id="IACJ01123838">
    <property type="protein sequence ID" value="LAA58435.1"/>
    <property type="molecule type" value="Transcribed_RNA"/>
</dbReference>
<dbReference type="EMBL" id="IACJ01123837">
    <property type="protein sequence ID" value="LAA58431.1"/>
    <property type="molecule type" value="Transcribed_RNA"/>
</dbReference>
<organism evidence="1">
    <name type="scientific">Micrurus corallinus</name>
    <name type="common">Brazilian coral snake</name>
    <dbReference type="NCBI Taxonomy" id="54390"/>
    <lineage>
        <taxon>Eukaryota</taxon>
        <taxon>Metazoa</taxon>
        <taxon>Chordata</taxon>
        <taxon>Craniata</taxon>
        <taxon>Vertebrata</taxon>
        <taxon>Euteleostomi</taxon>
        <taxon>Lepidosauria</taxon>
        <taxon>Squamata</taxon>
        <taxon>Bifurcata</taxon>
        <taxon>Unidentata</taxon>
        <taxon>Episquamata</taxon>
        <taxon>Toxicofera</taxon>
        <taxon>Serpentes</taxon>
        <taxon>Colubroidea</taxon>
        <taxon>Elapidae</taxon>
        <taxon>Elapinae</taxon>
        <taxon>Micrurus</taxon>
    </lineage>
</organism>
<dbReference type="AlphaFoldDB" id="A0A2D4GFD3"/>
<name>A0A2D4GFD3_MICCO</name>